<feature type="region of interest" description="Disordered" evidence="9">
    <location>
        <begin position="1"/>
        <end position="25"/>
    </location>
</feature>
<dbReference type="GO" id="GO:0005634">
    <property type="term" value="C:nucleus"/>
    <property type="evidence" value="ECO:0007669"/>
    <property type="project" value="UniProtKB-SubCell"/>
</dbReference>
<evidence type="ECO:0000256" key="9">
    <source>
        <dbReference type="SAM" id="MobiDB-lite"/>
    </source>
</evidence>
<keyword evidence="2" id="KW-0217">Developmental protein</keyword>
<comment type="subunit">
    <text evidence="8">Transcription repression requires formation of a complex with a corepressor protein of the Groucho/TLE family.</text>
</comment>
<dbReference type="PROSITE" id="PS51054">
    <property type="entry name" value="ORANGE"/>
    <property type="match status" value="1"/>
</dbReference>
<dbReference type="Gene3D" id="4.10.280.10">
    <property type="entry name" value="Helix-loop-helix DNA-binding domain"/>
    <property type="match status" value="1"/>
</dbReference>
<evidence type="ECO:0000256" key="6">
    <source>
        <dbReference type="ARBA" id="ARBA00023163"/>
    </source>
</evidence>
<keyword evidence="4" id="KW-0805">Transcription regulation</keyword>
<feature type="region of interest" description="Disordered" evidence="9">
    <location>
        <begin position="295"/>
        <end position="331"/>
    </location>
</feature>
<keyword evidence="6" id="KW-0804">Transcription</keyword>
<evidence type="ECO:0000256" key="5">
    <source>
        <dbReference type="ARBA" id="ARBA00023125"/>
    </source>
</evidence>
<evidence type="ECO:0000313" key="12">
    <source>
        <dbReference type="EMBL" id="KAJ8342298.1"/>
    </source>
</evidence>
<dbReference type="AlphaFoldDB" id="A0A9Q1IHR5"/>
<dbReference type="FunFam" id="4.10.280.10:FF:000063">
    <property type="entry name" value="transcription factor HES-7 isoform X1"/>
    <property type="match status" value="1"/>
</dbReference>
<name>A0A9Q1IHR5_SYNKA</name>
<evidence type="ECO:0000256" key="3">
    <source>
        <dbReference type="ARBA" id="ARBA00022491"/>
    </source>
</evidence>
<feature type="compositionally biased region" description="Polar residues" evidence="9">
    <location>
        <begin position="73"/>
        <end position="89"/>
    </location>
</feature>
<gene>
    <name evidence="12" type="ORF">SKAU_G00322260</name>
</gene>
<dbReference type="PROSITE" id="PS50888">
    <property type="entry name" value="BHLH"/>
    <property type="match status" value="1"/>
</dbReference>
<evidence type="ECO:0000256" key="2">
    <source>
        <dbReference type="ARBA" id="ARBA00022473"/>
    </source>
</evidence>
<evidence type="ECO:0000313" key="13">
    <source>
        <dbReference type="Proteomes" id="UP001152622"/>
    </source>
</evidence>
<sequence length="331" mass="35330">MSSKRDISKGTNRALKPVIEKKRRDRINQSLDELRTLLLSHTLDTRLQNPKLEKAEILELTVEYIRNKTNRETASCNRDTGVKAQSSDGVPQKRPHSEGGPPASGSLYSAGFQQCVSRLSTFMDCVNPAQRRSLVRGLQNYLGPPSPPYQGTHPETPYHPETAQNGGGDVSAWLESQAYPHTSVPLYPNPLVLHPLPSQTLAHPFPSPPYSLSPPPSPCYTNASPTFLSATAPPEPLPRLPLIGRPAPSLAGPAHSSPAHRAPLSGQEGAAAGSPETGAFPPAVRCHVEAVVLNPRIPAGSPQDPSSSSQPSPDHELSTGGCILSSPALPR</sequence>
<evidence type="ECO:0000256" key="4">
    <source>
        <dbReference type="ARBA" id="ARBA00023015"/>
    </source>
</evidence>
<evidence type="ECO:0000256" key="8">
    <source>
        <dbReference type="ARBA" id="ARBA00023791"/>
    </source>
</evidence>
<protein>
    <submittedName>
        <fullName evidence="12">Uncharacterized protein</fullName>
    </submittedName>
</protein>
<feature type="region of interest" description="Disordered" evidence="9">
    <location>
        <begin position="224"/>
        <end position="281"/>
    </location>
</feature>
<evidence type="ECO:0000259" key="11">
    <source>
        <dbReference type="PROSITE" id="PS51054"/>
    </source>
</evidence>
<dbReference type="GO" id="GO:0003677">
    <property type="term" value="F:DNA binding"/>
    <property type="evidence" value="ECO:0007669"/>
    <property type="project" value="UniProtKB-KW"/>
</dbReference>
<reference evidence="12" key="1">
    <citation type="journal article" date="2023" name="Science">
        <title>Genome structures resolve the early diversification of teleost fishes.</title>
        <authorList>
            <person name="Parey E."/>
            <person name="Louis A."/>
            <person name="Montfort J."/>
            <person name="Bouchez O."/>
            <person name="Roques C."/>
            <person name="Iampietro C."/>
            <person name="Lluch J."/>
            <person name="Castinel A."/>
            <person name="Donnadieu C."/>
            <person name="Desvignes T."/>
            <person name="Floi Bucao C."/>
            <person name="Jouanno E."/>
            <person name="Wen M."/>
            <person name="Mejri S."/>
            <person name="Dirks R."/>
            <person name="Jansen H."/>
            <person name="Henkel C."/>
            <person name="Chen W.J."/>
            <person name="Zahm M."/>
            <person name="Cabau C."/>
            <person name="Klopp C."/>
            <person name="Thompson A.W."/>
            <person name="Robinson-Rechavi M."/>
            <person name="Braasch I."/>
            <person name="Lecointre G."/>
            <person name="Bobe J."/>
            <person name="Postlethwait J.H."/>
            <person name="Berthelot C."/>
            <person name="Roest Crollius H."/>
            <person name="Guiguen Y."/>
        </authorList>
    </citation>
    <scope>NUCLEOTIDE SEQUENCE</scope>
    <source>
        <strain evidence="12">WJC10195</strain>
    </source>
</reference>
<dbReference type="InterPro" id="IPR011598">
    <property type="entry name" value="bHLH_dom"/>
</dbReference>
<evidence type="ECO:0000256" key="1">
    <source>
        <dbReference type="ARBA" id="ARBA00004123"/>
    </source>
</evidence>
<dbReference type="CDD" id="cd11462">
    <property type="entry name" value="bHLH-O_HES7"/>
    <property type="match status" value="1"/>
</dbReference>
<feature type="domain" description="Orange" evidence="11">
    <location>
        <begin position="108"/>
        <end position="138"/>
    </location>
</feature>
<keyword evidence="7" id="KW-0539">Nucleus</keyword>
<keyword evidence="3" id="KW-0678">Repressor</keyword>
<dbReference type="SUPFAM" id="SSF47459">
    <property type="entry name" value="HLH, helix-loop-helix DNA-binding domain"/>
    <property type="match status" value="1"/>
</dbReference>
<feature type="region of interest" description="Disordered" evidence="9">
    <location>
        <begin position="73"/>
        <end position="106"/>
    </location>
</feature>
<dbReference type="InterPro" id="IPR003650">
    <property type="entry name" value="Orange_dom"/>
</dbReference>
<feature type="compositionally biased region" description="Low complexity" evidence="9">
    <location>
        <begin position="301"/>
        <end position="312"/>
    </location>
</feature>
<keyword evidence="5" id="KW-0238">DNA-binding</keyword>
<dbReference type="SMART" id="SM00353">
    <property type="entry name" value="HLH"/>
    <property type="match status" value="1"/>
</dbReference>
<comment type="caution">
    <text evidence="12">The sequence shown here is derived from an EMBL/GenBank/DDBJ whole genome shotgun (WGS) entry which is preliminary data.</text>
</comment>
<evidence type="ECO:0000256" key="7">
    <source>
        <dbReference type="ARBA" id="ARBA00023242"/>
    </source>
</evidence>
<dbReference type="InterPro" id="IPR050370">
    <property type="entry name" value="HES_HEY"/>
</dbReference>
<dbReference type="InterPro" id="IPR036638">
    <property type="entry name" value="HLH_DNA-bd_sf"/>
</dbReference>
<dbReference type="GO" id="GO:0046983">
    <property type="term" value="F:protein dimerization activity"/>
    <property type="evidence" value="ECO:0007669"/>
    <property type="project" value="InterPro"/>
</dbReference>
<evidence type="ECO:0000259" key="10">
    <source>
        <dbReference type="PROSITE" id="PS50888"/>
    </source>
</evidence>
<dbReference type="PANTHER" id="PTHR10985">
    <property type="entry name" value="BASIC HELIX-LOOP-HELIX TRANSCRIPTION FACTOR, HES-RELATED"/>
    <property type="match status" value="1"/>
</dbReference>
<dbReference type="Proteomes" id="UP001152622">
    <property type="component" value="Chromosome 14"/>
</dbReference>
<dbReference type="GO" id="GO:0006355">
    <property type="term" value="P:regulation of DNA-templated transcription"/>
    <property type="evidence" value="ECO:0007669"/>
    <property type="project" value="InterPro"/>
</dbReference>
<feature type="domain" description="BHLH" evidence="10">
    <location>
        <begin position="11"/>
        <end position="68"/>
    </location>
</feature>
<accession>A0A9Q1IHR5</accession>
<feature type="region of interest" description="Disordered" evidence="9">
    <location>
        <begin position="141"/>
        <end position="169"/>
    </location>
</feature>
<comment type="subcellular location">
    <subcellularLocation>
        <location evidence="1">Nucleus</location>
    </subcellularLocation>
</comment>
<proteinExistence type="predicted"/>
<dbReference type="OrthoDB" id="690068at2759"/>
<dbReference type="InterPro" id="IPR032644">
    <property type="entry name" value="HES-7_bHLH-O"/>
</dbReference>
<dbReference type="Pfam" id="PF00010">
    <property type="entry name" value="HLH"/>
    <property type="match status" value="1"/>
</dbReference>
<organism evidence="12 13">
    <name type="scientific">Synaphobranchus kaupii</name>
    <name type="common">Kaup's arrowtooth eel</name>
    <dbReference type="NCBI Taxonomy" id="118154"/>
    <lineage>
        <taxon>Eukaryota</taxon>
        <taxon>Metazoa</taxon>
        <taxon>Chordata</taxon>
        <taxon>Craniata</taxon>
        <taxon>Vertebrata</taxon>
        <taxon>Euteleostomi</taxon>
        <taxon>Actinopterygii</taxon>
        <taxon>Neopterygii</taxon>
        <taxon>Teleostei</taxon>
        <taxon>Anguilliformes</taxon>
        <taxon>Synaphobranchidae</taxon>
        <taxon>Synaphobranchus</taxon>
    </lineage>
</organism>
<dbReference type="EMBL" id="JAINUF010000014">
    <property type="protein sequence ID" value="KAJ8342298.1"/>
    <property type="molecule type" value="Genomic_DNA"/>
</dbReference>
<keyword evidence="13" id="KW-1185">Reference proteome</keyword>